<dbReference type="AlphaFoldDB" id="A0A6G1D122"/>
<protein>
    <recommendedName>
        <fullName evidence="3">F-box associated domain-containing protein</fullName>
    </recommendedName>
</protein>
<evidence type="ECO:0000313" key="1">
    <source>
        <dbReference type="EMBL" id="KAF0905864.1"/>
    </source>
</evidence>
<evidence type="ECO:0008006" key="3">
    <source>
        <dbReference type="Google" id="ProtNLM"/>
    </source>
</evidence>
<organism evidence="1 2">
    <name type="scientific">Oryza meyeriana var. granulata</name>
    <dbReference type="NCBI Taxonomy" id="110450"/>
    <lineage>
        <taxon>Eukaryota</taxon>
        <taxon>Viridiplantae</taxon>
        <taxon>Streptophyta</taxon>
        <taxon>Embryophyta</taxon>
        <taxon>Tracheophyta</taxon>
        <taxon>Spermatophyta</taxon>
        <taxon>Magnoliopsida</taxon>
        <taxon>Liliopsida</taxon>
        <taxon>Poales</taxon>
        <taxon>Poaceae</taxon>
        <taxon>BOP clade</taxon>
        <taxon>Oryzoideae</taxon>
        <taxon>Oryzeae</taxon>
        <taxon>Oryzinae</taxon>
        <taxon>Oryza</taxon>
        <taxon>Oryza meyeriana</taxon>
    </lineage>
</organism>
<keyword evidence="2" id="KW-1185">Reference proteome</keyword>
<dbReference type="EMBL" id="SPHZ02000007">
    <property type="protein sequence ID" value="KAF0905864.1"/>
    <property type="molecule type" value="Genomic_DNA"/>
</dbReference>
<accession>A0A6G1D122</accession>
<comment type="caution">
    <text evidence="1">The sequence shown here is derived from an EMBL/GenBank/DDBJ whole genome shotgun (WGS) entry which is preliminary data.</text>
</comment>
<evidence type="ECO:0000313" key="2">
    <source>
        <dbReference type="Proteomes" id="UP000479710"/>
    </source>
</evidence>
<proteinExistence type="predicted"/>
<sequence>MVLGAGLTDDSTIALYALRPKIMLDVAKLGDERWTLLHKANTFMSTIPFSGRFYCTTKRAVLVVETGDED</sequence>
<gene>
    <name evidence="1" type="ORF">E2562_008899</name>
</gene>
<reference evidence="1 2" key="1">
    <citation type="submission" date="2019-11" db="EMBL/GenBank/DDBJ databases">
        <title>Whole genome sequence of Oryza granulata.</title>
        <authorList>
            <person name="Li W."/>
        </authorList>
    </citation>
    <scope>NUCLEOTIDE SEQUENCE [LARGE SCALE GENOMIC DNA]</scope>
    <source>
        <strain evidence="2">cv. Menghai</strain>
        <tissue evidence="1">Leaf</tissue>
    </source>
</reference>
<name>A0A6G1D122_9ORYZ</name>
<dbReference type="Proteomes" id="UP000479710">
    <property type="component" value="Unassembled WGS sequence"/>
</dbReference>